<keyword evidence="7 8" id="KW-0472">Membrane</keyword>
<reference evidence="10" key="3">
    <citation type="submission" date="2025-09" db="UniProtKB">
        <authorList>
            <consortium name="Ensembl"/>
        </authorList>
    </citation>
    <scope>IDENTIFICATION</scope>
    <source>
        <strain evidence="10">Thoroughbred</strain>
    </source>
</reference>
<protein>
    <recommendedName>
        <fullName evidence="8">FXYD domain-containing ion transport regulator</fullName>
    </recommendedName>
</protein>
<organism evidence="10 11">
    <name type="scientific">Equus caballus</name>
    <name type="common">Horse</name>
    <dbReference type="NCBI Taxonomy" id="9796"/>
    <lineage>
        <taxon>Eukaryota</taxon>
        <taxon>Metazoa</taxon>
        <taxon>Chordata</taxon>
        <taxon>Craniata</taxon>
        <taxon>Vertebrata</taxon>
        <taxon>Euteleostomi</taxon>
        <taxon>Mammalia</taxon>
        <taxon>Eutheria</taxon>
        <taxon>Laurasiatheria</taxon>
        <taxon>Perissodactyla</taxon>
        <taxon>Equidae</taxon>
        <taxon>Equus</taxon>
    </lineage>
</organism>
<evidence type="ECO:0000256" key="1">
    <source>
        <dbReference type="ARBA" id="ARBA00004167"/>
    </source>
</evidence>
<gene>
    <name evidence="10" type="primary">FXYD7</name>
</gene>
<dbReference type="Proteomes" id="UP000002281">
    <property type="component" value="Chromosome 10"/>
</dbReference>
<dbReference type="AlphaFoldDB" id="A0A9L0SZB8"/>
<feature type="compositionally biased region" description="Pro residues" evidence="9">
    <location>
        <begin position="164"/>
        <end position="175"/>
    </location>
</feature>
<dbReference type="GeneTree" id="ENSGT00940000153062"/>
<dbReference type="GO" id="GO:0043269">
    <property type="term" value="P:regulation of monoatomic ion transport"/>
    <property type="evidence" value="ECO:0007669"/>
    <property type="project" value="InterPro"/>
</dbReference>
<evidence type="ECO:0000256" key="5">
    <source>
        <dbReference type="ARBA" id="ARBA00022989"/>
    </source>
</evidence>
<keyword evidence="5 8" id="KW-1133">Transmembrane helix</keyword>
<evidence type="ECO:0000313" key="11">
    <source>
        <dbReference type="Proteomes" id="UP000002281"/>
    </source>
</evidence>
<reference evidence="10" key="2">
    <citation type="submission" date="2025-08" db="UniProtKB">
        <authorList>
            <consortium name="Ensembl"/>
        </authorList>
    </citation>
    <scope>IDENTIFICATION</scope>
    <source>
        <strain evidence="10">Thoroughbred</strain>
    </source>
</reference>
<evidence type="ECO:0000256" key="4">
    <source>
        <dbReference type="ARBA" id="ARBA00022692"/>
    </source>
</evidence>
<accession>A0A9L0SZB8</accession>
<dbReference type="Ensembl" id="ENSECAT00000112493.1">
    <property type="protein sequence ID" value="ENSECAP00000079615.1"/>
    <property type="gene ID" value="ENSECAG00000028572.3"/>
</dbReference>
<keyword evidence="4 8" id="KW-0812">Transmembrane</keyword>
<dbReference type="InterPro" id="IPR047297">
    <property type="entry name" value="FXYD_motif"/>
</dbReference>
<evidence type="ECO:0000256" key="9">
    <source>
        <dbReference type="SAM" id="MobiDB-lite"/>
    </source>
</evidence>
<dbReference type="PANTHER" id="PTHR14132">
    <property type="entry name" value="SODIUM/POTASSIUM-TRANSPORTING ATPASE SUBUNIT GAMMA"/>
    <property type="match status" value="1"/>
</dbReference>
<evidence type="ECO:0000256" key="2">
    <source>
        <dbReference type="ARBA" id="ARBA00005948"/>
    </source>
</evidence>
<dbReference type="PROSITE" id="PS01310">
    <property type="entry name" value="FXYD"/>
    <property type="match status" value="1"/>
</dbReference>
<evidence type="ECO:0000256" key="3">
    <source>
        <dbReference type="ARBA" id="ARBA00022448"/>
    </source>
</evidence>
<evidence type="ECO:0000313" key="10">
    <source>
        <dbReference type="Ensembl" id="ENSECAP00000079615.1"/>
    </source>
</evidence>
<evidence type="ECO:0000256" key="7">
    <source>
        <dbReference type="ARBA" id="ARBA00023136"/>
    </source>
</evidence>
<sequence length="220" mass="23103">MLGPVAMATGWLVLHSSETVEQVAPSGSSRMLRNPGLKRFFPSLSLCLPSTAPQEPDPFYYDYDTVQTVGMTLATILFLLGILIILSKCDPFLGSGAPQEGCLQSQAPTGPPLAPAQTRTSVSLFCLSLPTGKKVKCRKADSRSERSGSSGERGERGGGNLWPRGPPKGPMGPPGLPCVPIKPAAMEPLYAFLSRLCFHSPTCKSCKSELPSSAPGGGGV</sequence>
<keyword evidence="11" id="KW-1185">Reference proteome</keyword>
<dbReference type="GO" id="GO:0016020">
    <property type="term" value="C:membrane"/>
    <property type="evidence" value="ECO:0007669"/>
    <property type="project" value="UniProtKB-SubCell"/>
</dbReference>
<feature type="region of interest" description="Disordered" evidence="9">
    <location>
        <begin position="137"/>
        <end position="175"/>
    </location>
</feature>
<evidence type="ECO:0000256" key="8">
    <source>
        <dbReference type="RuleBase" id="RU364131"/>
    </source>
</evidence>
<feature type="transmembrane region" description="Helical" evidence="8">
    <location>
        <begin position="66"/>
        <end position="86"/>
    </location>
</feature>
<reference evidence="10 11" key="1">
    <citation type="journal article" date="2009" name="Science">
        <title>Genome sequence, comparative analysis, and population genetics of the domestic horse.</title>
        <authorList>
            <consortium name="Broad Institute Genome Sequencing Platform"/>
            <consortium name="Broad Institute Whole Genome Assembly Team"/>
            <person name="Wade C.M."/>
            <person name="Giulotto E."/>
            <person name="Sigurdsson S."/>
            <person name="Zoli M."/>
            <person name="Gnerre S."/>
            <person name="Imsland F."/>
            <person name="Lear T.L."/>
            <person name="Adelson D.L."/>
            <person name="Bailey E."/>
            <person name="Bellone R.R."/>
            <person name="Bloecker H."/>
            <person name="Distl O."/>
            <person name="Edgar R.C."/>
            <person name="Garber M."/>
            <person name="Leeb T."/>
            <person name="Mauceli E."/>
            <person name="MacLeod J.N."/>
            <person name="Penedo M.C.T."/>
            <person name="Raison J.M."/>
            <person name="Sharpe T."/>
            <person name="Vogel J."/>
            <person name="Andersson L."/>
            <person name="Antczak D.F."/>
            <person name="Biagi T."/>
            <person name="Binns M.M."/>
            <person name="Chowdhary B.P."/>
            <person name="Coleman S.J."/>
            <person name="Della Valle G."/>
            <person name="Fryc S."/>
            <person name="Guerin G."/>
            <person name="Hasegawa T."/>
            <person name="Hill E.W."/>
            <person name="Jurka J."/>
            <person name="Kiialainen A."/>
            <person name="Lindgren G."/>
            <person name="Liu J."/>
            <person name="Magnani E."/>
            <person name="Mickelson J.R."/>
            <person name="Murray J."/>
            <person name="Nergadze S.G."/>
            <person name="Onofrio R."/>
            <person name="Pedroni S."/>
            <person name="Piras M.F."/>
            <person name="Raudsepp T."/>
            <person name="Rocchi M."/>
            <person name="Roeed K.H."/>
            <person name="Ryder O.A."/>
            <person name="Searle S."/>
            <person name="Skow L."/>
            <person name="Swinburne J.E."/>
            <person name="Syvaenen A.C."/>
            <person name="Tozaki T."/>
            <person name="Valberg S.J."/>
            <person name="Vaudin M."/>
            <person name="White J.R."/>
            <person name="Zody M.C."/>
            <person name="Lander E.S."/>
            <person name="Lindblad-Toh K."/>
        </authorList>
    </citation>
    <scope>NUCLEOTIDE SEQUENCE [LARGE SCALE GENOMIC DNA]</scope>
    <source>
        <strain evidence="10 11">Thoroughbred</strain>
    </source>
</reference>
<keyword evidence="6 8" id="KW-0406">Ion transport</keyword>
<dbReference type="PANTHER" id="PTHR14132:SF1">
    <property type="entry name" value="FXYD DOMAIN-CONTAINING ION TRANSPORT REGULATOR 7"/>
    <property type="match status" value="1"/>
</dbReference>
<proteinExistence type="inferred from homology"/>
<feature type="compositionally biased region" description="Basic and acidic residues" evidence="9">
    <location>
        <begin position="138"/>
        <end position="156"/>
    </location>
</feature>
<dbReference type="InterPro" id="IPR000272">
    <property type="entry name" value="Ion-transport_regulator_FXYD"/>
</dbReference>
<comment type="subcellular location">
    <subcellularLocation>
        <location evidence="1">Membrane</location>
        <topology evidence="1">Single-pass membrane protein</topology>
    </subcellularLocation>
</comment>
<dbReference type="Gene3D" id="1.20.5.780">
    <property type="entry name" value="Single helix bin"/>
    <property type="match status" value="1"/>
</dbReference>
<dbReference type="GO" id="GO:0006811">
    <property type="term" value="P:monoatomic ion transport"/>
    <property type="evidence" value="ECO:0007669"/>
    <property type="project" value="UniProtKB-KW"/>
</dbReference>
<dbReference type="Pfam" id="PF02038">
    <property type="entry name" value="ATP1G1_PLM_MAT8"/>
    <property type="match status" value="1"/>
</dbReference>
<keyword evidence="3 8" id="KW-0813">Transport</keyword>
<evidence type="ECO:0000256" key="6">
    <source>
        <dbReference type="ARBA" id="ARBA00023065"/>
    </source>
</evidence>
<name>A0A9L0SZB8_HORSE</name>
<dbReference type="GO" id="GO:0099106">
    <property type="term" value="F:ion channel regulator activity"/>
    <property type="evidence" value="ECO:0007669"/>
    <property type="project" value="InterPro"/>
</dbReference>
<comment type="similarity">
    <text evidence="2 8">Belongs to the FXYD family.</text>
</comment>